<dbReference type="InterPro" id="IPR015300">
    <property type="entry name" value="DNA-bd_pseudobarrel_sf"/>
</dbReference>
<dbReference type="InterPro" id="IPR050655">
    <property type="entry name" value="Plant_B3_domain"/>
</dbReference>
<evidence type="ECO:0000256" key="5">
    <source>
        <dbReference type="ARBA" id="ARBA00023242"/>
    </source>
</evidence>
<dbReference type="SMART" id="SM01019">
    <property type="entry name" value="B3"/>
    <property type="match status" value="6"/>
</dbReference>
<dbReference type="InterPro" id="IPR003340">
    <property type="entry name" value="B3_DNA-bd"/>
</dbReference>
<keyword evidence="2" id="KW-0805">Transcription regulation</keyword>
<gene>
    <name evidence="7" type="ORF">LIER_31705</name>
</gene>
<comment type="caution">
    <text evidence="7">The sequence shown here is derived from an EMBL/GenBank/DDBJ whole genome shotgun (WGS) entry which is preliminary data.</text>
</comment>
<reference evidence="7 8" key="1">
    <citation type="submission" date="2024-01" db="EMBL/GenBank/DDBJ databases">
        <title>The complete chloroplast genome sequence of Lithospermum erythrorhizon: insights into the phylogenetic relationship among Boraginaceae species and the maternal lineages of purple gromwells.</title>
        <authorList>
            <person name="Okada T."/>
            <person name="Watanabe K."/>
        </authorList>
    </citation>
    <scope>NUCLEOTIDE SEQUENCE [LARGE SCALE GENOMIC DNA]</scope>
</reference>
<keyword evidence="5" id="KW-0539">Nucleus</keyword>
<accession>A0AAV3RSS8</accession>
<feature type="domain" description="TF-B3" evidence="6">
    <location>
        <begin position="422"/>
        <end position="516"/>
    </location>
</feature>
<dbReference type="PANTHER" id="PTHR31920:SF37">
    <property type="entry name" value="B3 DOMAIN-CONTAINING TRANSCRIPTION FACTOR VRN1"/>
    <property type="match status" value="1"/>
</dbReference>
<evidence type="ECO:0000256" key="1">
    <source>
        <dbReference type="ARBA" id="ARBA00004123"/>
    </source>
</evidence>
<dbReference type="PANTHER" id="PTHR31920">
    <property type="entry name" value="B3 DOMAIN-CONTAINING"/>
    <property type="match status" value="1"/>
</dbReference>
<proteinExistence type="predicted"/>
<dbReference type="Proteomes" id="UP001454036">
    <property type="component" value="Unassembled WGS sequence"/>
</dbReference>
<protein>
    <recommendedName>
        <fullName evidence="6">TF-B3 domain-containing protein</fullName>
    </recommendedName>
</protein>
<keyword evidence="8" id="KW-1185">Reference proteome</keyword>
<feature type="domain" description="TF-B3" evidence="6">
    <location>
        <begin position="10"/>
        <end position="104"/>
    </location>
</feature>
<feature type="domain" description="TF-B3" evidence="6">
    <location>
        <begin position="797"/>
        <end position="891"/>
    </location>
</feature>
<sequence>MPPTATSCTSFFKVILSSTLQNGKLKIPKNFVKDHGDELRECVSFSIPPGCSWSVSVRRETDGSIWFHDGLLKFMEDNSIGIEFFLWFKYRGGSKFSVIICDLTATEIQYNCNNSSTSDVNQIQNSDIRDCIGDSRKADSGDDSVECLGSSAGHLFSPISAEPSISAVGHKRSKGVSCETDKIVRCYLTRRKKQILDGQIEVDGVNVSSTLPTFAEPSRPGSRQKREKCLLLQTDKIGTKKQILDRERMVGSVNVCSTLPQRRDDISNSSREWANERTIQDHNMPCPTFKVTLKSYNIKKSILVVPSEFARVNIPHSTKLITLLDSDDNEWVVHFISRRTYYLAGGWMQFVKDKKLMEGDVCIFERIGGNEVKLKTNICRSADGKNSNMYKDIGRFDACDGSGWNFGKERTVEVENNPLPNFFEVTLTPSYIKSGYLNVLSNFAQLLAPPNSTRLIKIEDANNKEWVVRFIRKQGNHRLSQGWRTFVQEKKLMVGDVCRFEHVRGDEVKMKKIPKKFVKDHGDELCERVSFSVPSGYSWSVRIQRETDGSIWFHDGLVKFMEDNSIGNEFFLIFEYRGGSKFSVIIFDLTATEIEYNCNNSSTRSEVDQIQNSVIIRDGIGDSQKAESGDDSIEFLGSSAGHLFNQAQNFDITEGIDDSRKAESGDNSIEFLGSSSGVSRETDTIMRSYLTKRKKLILDREIKVDGANVCSTLPNFAEPSRPGSRHKREKCLLGETVKIQRKKQMLDRDIMVGGVNVCSTPQRRHMGCKTSRYGSSNSPRECANERTIQDVNMPFPTFKVTLKSYNINKRILAVPNEFARVNIPHSTKLITLLDSDDNEWVVHFISSRYYFLTGGWMQFVKDKKLMEGDVCIFERIGGNEVKLKTNIYRSADCKSSKMYKDLTGFDACDGSAGQKRNNVPSNFAKLLVPCYSTRLIKLEDANNNEWVVRFIRKPGNHGLSQGWLRFVREKKLMVGDVCRFELVRGDEV</sequence>
<keyword evidence="4" id="KW-0804">Transcription</keyword>
<evidence type="ECO:0000256" key="3">
    <source>
        <dbReference type="ARBA" id="ARBA00023125"/>
    </source>
</evidence>
<feature type="domain" description="TF-B3" evidence="6">
    <location>
        <begin position="902"/>
        <end position="988"/>
    </location>
</feature>
<keyword evidence="3" id="KW-0238">DNA-binding</keyword>
<name>A0AAV3RSS8_LITER</name>
<feature type="domain" description="TF-B3" evidence="6">
    <location>
        <begin position="288"/>
        <end position="382"/>
    </location>
</feature>
<dbReference type="EMBL" id="BAABME010011879">
    <property type="protein sequence ID" value="GAA0184417.1"/>
    <property type="molecule type" value="Genomic_DNA"/>
</dbReference>
<dbReference type="AlphaFoldDB" id="A0AAV3RSS8"/>
<dbReference type="CDD" id="cd10017">
    <property type="entry name" value="B3_DNA"/>
    <property type="match status" value="6"/>
</dbReference>
<evidence type="ECO:0000256" key="4">
    <source>
        <dbReference type="ARBA" id="ARBA00023163"/>
    </source>
</evidence>
<evidence type="ECO:0000313" key="7">
    <source>
        <dbReference type="EMBL" id="GAA0184417.1"/>
    </source>
</evidence>
<dbReference type="GO" id="GO:0003677">
    <property type="term" value="F:DNA binding"/>
    <property type="evidence" value="ECO:0007669"/>
    <property type="project" value="UniProtKB-KW"/>
</dbReference>
<evidence type="ECO:0000256" key="2">
    <source>
        <dbReference type="ARBA" id="ARBA00023015"/>
    </source>
</evidence>
<dbReference type="SUPFAM" id="SSF101936">
    <property type="entry name" value="DNA-binding pseudobarrel domain"/>
    <property type="match status" value="6"/>
</dbReference>
<dbReference type="PROSITE" id="PS50863">
    <property type="entry name" value="B3"/>
    <property type="match status" value="5"/>
</dbReference>
<evidence type="ECO:0000259" key="6">
    <source>
        <dbReference type="PROSITE" id="PS50863"/>
    </source>
</evidence>
<organism evidence="7 8">
    <name type="scientific">Lithospermum erythrorhizon</name>
    <name type="common">Purple gromwell</name>
    <name type="synonym">Lithospermum officinale var. erythrorhizon</name>
    <dbReference type="NCBI Taxonomy" id="34254"/>
    <lineage>
        <taxon>Eukaryota</taxon>
        <taxon>Viridiplantae</taxon>
        <taxon>Streptophyta</taxon>
        <taxon>Embryophyta</taxon>
        <taxon>Tracheophyta</taxon>
        <taxon>Spermatophyta</taxon>
        <taxon>Magnoliopsida</taxon>
        <taxon>eudicotyledons</taxon>
        <taxon>Gunneridae</taxon>
        <taxon>Pentapetalae</taxon>
        <taxon>asterids</taxon>
        <taxon>lamiids</taxon>
        <taxon>Boraginales</taxon>
        <taxon>Boraginaceae</taxon>
        <taxon>Boraginoideae</taxon>
        <taxon>Lithospermeae</taxon>
        <taxon>Lithospermum</taxon>
    </lineage>
</organism>
<dbReference type="GO" id="GO:0005634">
    <property type="term" value="C:nucleus"/>
    <property type="evidence" value="ECO:0007669"/>
    <property type="project" value="UniProtKB-SubCell"/>
</dbReference>
<evidence type="ECO:0000313" key="8">
    <source>
        <dbReference type="Proteomes" id="UP001454036"/>
    </source>
</evidence>
<comment type="subcellular location">
    <subcellularLocation>
        <location evidence="1">Nucleus</location>
    </subcellularLocation>
</comment>
<dbReference type="Gene3D" id="2.40.330.10">
    <property type="entry name" value="DNA-binding pseudobarrel domain"/>
    <property type="match status" value="6"/>
</dbReference>
<dbReference type="Pfam" id="PF02362">
    <property type="entry name" value="B3"/>
    <property type="match status" value="6"/>
</dbReference>